<evidence type="ECO:0000313" key="2">
    <source>
        <dbReference type="Proteomes" id="UP000184394"/>
    </source>
</evidence>
<name>A0A1M7HRY2_RUMFL</name>
<dbReference type="InterPro" id="IPR010697">
    <property type="entry name" value="YspA"/>
</dbReference>
<evidence type="ECO:0000313" key="1">
    <source>
        <dbReference type="EMBL" id="SHM31244.1"/>
    </source>
</evidence>
<organism evidence="1 2">
    <name type="scientific">Ruminococcus flavefaciens</name>
    <dbReference type="NCBI Taxonomy" id="1265"/>
    <lineage>
        <taxon>Bacteria</taxon>
        <taxon>Bacillati</taxon>
        <taxon>Bacillota</taxon>
        <taxon>Clostridia</taxon>
        <taxon>Eubacteriales</taxon>
        <taxon>Oscillospiraceae</taxon>
        <taxon>Ruminococcus</taxon>
    </lineage>
</organism>
<accession>A0A1M7HRY2</accession>
<dbReference type="RefSeq" id="WP_072949086.1">
    <property type="nucleotide sequence ID" value="NZ_FRCT01000003.1"/>
</dbReference>
<reference evidence="1 2" key="1">
    <citation type="submission" date="2016-11" db="EMBL/GenBank/DDBJ databases">
        <authorList>
            <person name="Jaros S."/>
            <person name="Januszkiewicz K."/>
            <person name="Wedrychowicz H."/>
        </authorList>
    </citation>
    <scope>NUCLEOTIDE SEQUENCE [LARGE SCALE GENOMIC DNA]</scope>
    <source>
        <strain evidence="1 2">Y1</strain>
    </source>
</reference>
<dbReference type="Gene3D" id="3.40.50.450">
    <property type="match status" value="1"/>
</dbReference>
<dbReference type="AlphaFoldDB" id="A0A1M7HRY2"/>
<dbReference type="SUPFAM" id="SSF102405">
    <property type="entry name" value="MCP/YpsA-like"/>
    <property type="match status" value="1"/>
</dbReference>
<dbReference type="EMBL" id="FRCT01000003">
    <property type="protein sequence ID" value="SHM31244.1"/>
    <property type="molecule type" value="Genomic_DNA"/>
</dbReference>
<gene>
    <name evidence="1" type="ORF">SAMN04487860_10359</name>
</gene>
<proteinExistence type="predicted"/>
<dbReference type="OrthoDB" id="1795759at2"/>
<dbReference type="Proteomes" id="UP000184394">
    <property type="component" value="Unassembled WGS sequence"/>
</dbReference>
<dbReference type="Pfam" id="PF06908">
    <property type="entry name" value="YpsA"/>
    <property type="match status" value="1"/>
</dbReference>
<protein>
    <submittedName>
        <fullName evidence="1">Uncharacterized protein</fullName>
    </submittedName>
</protein>
<dbReference type="PANTHER" id="PTHR38440">
    <property type="entry name" value="UPF0398 PROTEIN YPSA"/>
    <property type="match status" value="1"/>
</dbReference>
<dbReference type="PANTHER" id="PTHR38440:SF1">
    <property type="entry name" value="UPF0398 PROTEIN SPR0331"/>
    <property type="match status" value="1"/>
</dbReference>
<sequence length="162" mass="18530">MKKSVCFTGHRTIAEDKEKLSARLYTLLERLVTEQKVTDFYTGGAVGWDALVALTVLKLRESYPEVKLHLVLPCPFEEQSAKWNEEQKAEHKHIASLADSKEFTSEHLGKNAMKIRNARLVELASDYCICYWNPKHYRSGTGQTVRMAQKKGTEIINMLDMP</sequence>